<evidence type="ECO:0000313" key="2">
    <source>
        <dbReference type="Proteomes" id="UP000003157"/>
    </source>
</evidence>
<dbReference type="RefSeq" id="WP_008787935.1">
    <property type="nucleotide sequence ID" value="NZ_GL636577.1"/>
</dbReference>
<dbReference type="SUPFAM" id="SSF52540">
    <property type="entry name" value="P-loop containing nucleoside triphosphate hydrolases"/>
    <property type="match status" value="1"/>
</dbReference>
<reference evidence="1 2" key="1">
    <citation type="submission" date="2010-12" db="EMBL/GenBank/DDBJ databases">
        <title>The Genome Sequence of Coprobacillus sp. strain 29_1.</title>
        <authorList>
            <consortium name="The Broad Institute Genome Sequencing Platform"/>
            <person name="Earl A."/>
            <person name="Ward D."/>
            <person name="Feldgarden M."/>
            <person name="Gevers D."/>
            <person name="Daigneault M."/>
            <person name="Sibley C.D."/>
            <person name="White A."/>
            <person name="Strauss J."/>
            <person name="Allen-Vercoe E."/>
            <person name="Young S.K."/>
            <person name="Zeng Q."/>
            <person name="Gargeya S."/>
            <person name="Fitzgerald M."/>
            <person name="Haas B."/>
            <person name="Abouelleil A."/>
            <person name="Alvarado L."/>
            <person name="Arachchi H.M."/>
            <person name="Berlin A."/>
            <person name="Brown A."/>
            <person name="Chapman S.B."/>
            <person name="Chen Z."/>
            <person name="Dunbar C."/>
            <person name="Freedman E."/>
            <person name="Gearin G."/>
            <person name="Gellesch M."/>
            <person name="Goldberg J."/>
            <person name="Griggs A."/>
            <person name="Gujja S."/>
            <person name="Heilman E."/>
            <person name="Heiman D."/>
            <person name="Howarth C."/>
            <person name="Larson L."/>
            <person name="Lui A."/>
            <person name="MacDonald P.J.P."/>
            <person name="Mehta T."/>
            <person name="Montmayeur A."/>
            <person name="Murphy C."/>
            <person name="Neiman D."/>
            <person name="Pearson M."/>
            <person name="Priest M."/>
            <person name="Roberts A."/>
            <person name="Saif S."/>
            <person name="Shea T."/>
            <person name="Shenoy N."/>
            <person name="Sisk P."/>
            <person name="Stolte C."/>
            <person name="Sykes S."/>
            <person name="White J."/>
            <person name="Yandava C."/>
            <person name="Nusbaum C."/>
            <person name="Birren B."/>
        </authorList>
    </citation>
    <scope>NUCLEOTIDE SEQUENCE [LARGE SCALE GENOMIC DNA]</scope>
    <source>
        <strain evidence="1 2">29_1</strain>
    </source>
</reference>
<dbReference type="Gene3D" id="3.40.50.300">
    <property type="entry name" value="P-loop containing nucleotide triphosphate hydrolases"/>
    <property type="match status" value="1"/>
</dbReference>
<comment type="caution">
    <text evidence="1">The sequence shown here is derived from an EMBL/GenBank/DDBJ whole genome shotgun (WGS) entry which is preliminary data.</text>
</comment>
<dbReference type="eggNOG" id="COG3973">
    <property type="taxonomic scope" value="Bacteria"/>
</dbReference>
<gene>
    <name evidence="1" type="ORF">HMPREF9488_00819</name>
</gene>
<dbReference type="STRING" id="100884.GCA_000269565_00885"/>
<dbReference type="InterPro" id="IPR027417">
    <property type="entry name" value="P-loop_NTPase"/>
</dbReference>
<name>E7G7T1_9FIRM</name>
<organism evidence="1 2">
    <name type="scientific">Coprobacillus cateniformis</name>
    <dbReference type="NCBI Taxonomy" id="100884"/>
    <lineage>
        <taxon>Bacteria</taxon>
        <taxon>Bacillati</taxon>
        <taxon>Bacillota</taxon>
        <taxon>Erysipelotrichia</taxon>
        <taxon>Erysipelotrichales</taxon>
        <taxon>Coprobacillaceae</taxon>
        <taxon>Coprobacillus</taxon>
    </lineage>
</organism>
<dbReference type="HOGENOM" id="CLU_010312_0_0_9"/>
<accession>E7G7T1</accession>
<dbReference type="Proteomes" id="UP000003157">
    <property type="component" value="Unassembled WGS sequence"/>
</dbReference>
<protein>
    <submittedName>
        <fullName evidence="1">Uncharacterized protein</fullName>
    </submittedName>
</protein>
<keyword evidence="2" id="KW-1185">Reference proteome</keyword>
<dbReference type="EMBL" id="ADKX01000012">
    <property type="protein sequence ID" value="EFW05852.1"/>
    <property type="molecule type" value="Genomic_DNA"/>
</dbReference>
<dbReference type="AlphaFoldDB" id="E7G7T1"/>
<proteinExistence type="predicted"/>
<evidence type="ECO:0000313" key="1">
    <source>
        <dbReference type="EMBL" id="EFW05852.1"/>
    </source>
</evidence>
<sequence length="457" mass="53650">MNTQNNQHKQTIPFPDEIIHLETINKKLDLSIAETNSRVERVNYEYINSKKYMTDYRGELDPHEMFQNELALKQIDRTGAFAVEVWDKLMKIKESPYFARIDFQEKDEQLIEKIYIGRFSFLHENELLIYDWRSPIASMFYDYETGPAKYDAPIGQIEGALTLKRQFKIKNGILEYALESSINIQDDVLQRVLSDTSSEKMKSIISTIQKKQNQIIRNEKNNTIIIQGVAGSGKTSIALHRIAFLLYRFKNKLSARNITIISPNKVFGDYISTVLPELGEEPIYELSFENIAQIQLEDIIQFESDKDPLETKDIHWAKRTRFKSTLYFVKQMNVYLSEISKTLFVPKDYIYDELIAPADFIKERFFAYQSYPIKKRLQLIADDIYHRFTSRNTMGYKVPRPRTILSGLNKMLKMKSTIALYKEFYKWLDLSEMFVLPDKKNFRMVRCISLSLSSCSI</sequence>